<proteinExistence type="predicted"/>
<gene>
    <name evidence="1" type="ORF">CBYS24578_00017986</name>
</gene>
<organism evidence="1 2">
    <name type="scientific">Clonostachys byssicola</name>
    <dbReference type="NCBI Taxonomy" id="160290"/>
    <lineage>
        <taxon>Eukaryota</taxon>
        <taxon>Fungi</taxon>
        <taxon>Dikarya</taxon>
        <taxon>Ascomycota</taxon>
        <taxon>Pezizomycotina</taxon>
        <taxon>Sordariomycetes</taxon>
        <taxon>Hypocreomycetidae</taxon>
        <taxon>Hypocreales</taxon>
        <taxon>Bionectriaceae</taxon>
        <taxon>Clonostachys</taxon>
    </lineage>
</organism>
<reference evidence="1" key="1">
    <citation type="submission" date="2021-10" db="EMBL/GenBank/DDBJ databases">
        <authorList>
            <person name="Piombo E."/>
        </authorList>
    </citation>
    <scope>NUCLEOTIDE SEQUENCE</scope>
</reference>
<dbReference type="AlphaFoldDB" id="A0A9N9UD88"/>
<name>A0A9N9UD88_9HYPO</name>
<dbReference type="EMBL" id="CABFNO020001355">
    <property type="protein sequence ID" value="CAG9983044.1"/>
    <property type="molecule type" value="Genomic_DNA"/>
</dbReference>
<comment type="caution">
    <text evidence="1">The sequence shown here is derived from an EMBL/GenBank/DDBJ whole genome shotgun (WGS) entry which is preliminary data.</text>
</comment>
<keyword evidence="2" id="KW-1185">Reference proteome</keyword>
<evidence type="ECO:0000313" key="2">
    <source>
        <dbReference type="Proteomes" id="UP000754883"/>
    </source>
</evidence>
<accession>A0A9N9UD88</accession>
<protein>
    <submittedName>
        <fullName evidence="1">Uncharacterized protein</fullName>
    </submittedName>
</protein>
<dbReference type="Proteomes" id="UP000754883">
    <property type="component" value="Unassembled WGS sequence"/>
</dbReference>
<evidence type="ECO:0000313" key="1">
    <source>
        <dbReference type="EMBL" id="CAG9983044.1"/>
    </source>
</evidence>
<sequence>MPLAFKSIDVTLDNPLKVQTPGGDTVLYAAVAAEDPSLIYLYPEAEVTGNFSYPDCSIVDEHLVCNDGGHSMVRTCGNAPVIVFCLSKAVEEGCHEVKFLFKFKTDICIPYCNLD</sequence>